<reference evidence="1 2" key="1">
    <citation type="submission" date="2023-08" db="EMBL/GenBank/DDBJ databases">
        <title>A Necator americanus chromosomal reference genome.</title>
        <authorList>
            <person name="Ilik V."/>
            <person name="Petrzelkova K.J."/>
            <person name="Pardy F."/>
            <person name="Fuh T."/>
            <person name="Niatou-Singa F.S."/>
            <person name="Gouil Q."/>
            <person name="Baker L."/>
            <person name="Ritchie M.E."/>
            <person name="Jex A.R."/>
            <person name="Gazzola D."/>
            <person name="Li H."/>
            <person name="Toshio Fujiwara R."/>
            <person name="Zhan B."/>
            <person name="Aroian R.V."/>
            <person name="Pafco B."/>
            <person name="Schwarz E.M."/>
        </authorList>
    </citation>
    <scope>NUCLEOTIDE SEQUENCE [LARGE SCALE GENOMIC DNA]</scope>
    <source>
        <strain evidence="1 2">Aroian</strain>
        <tissue evidence="1">Whole animal</tissue>
    </source>
</reference>
<accession>A0ABR1DYA7</accession>
<organism evidence="1 2">
    <name type="scientific">Necator americanus</name>
    <name type="common">Human hookworm</name>
    <dbReference type="NCBI Taxonomy" id="51031"/>
    <lineage>
        <taxon>Eukaryota</taxon>
        <taxon>Metazoa</taxon>
        <taxon>Ecdysozoa</taxon>
        <taxon>Nematoda</taxon>
        <taxon>Chromadorea</taxon>
        <taxon>Rhabditida</taxon>
        <taxon>Rhabditina</taxon>
        <taxon>Rhabditomorpha</taxon>
        <taxon>Strongyloidea</taxon>
        <taxon>Ancylostomatidae</taxon>
        <taxon>Bunostominae</taxon>
        <taxon>Necator</taxon>
    </lineage>
</organism>
<comment type="caution">
    <text evidence="1">The sequence shown here is derived from an EMBL/GenBank/DDBJ whole genome shotgun (WGS) entry which is preliminary data.</text>
</comment>
<dbReference type="Proteomes" id="UP001303046">
    <property type="component" value="Unassembled WGS sequence"/>
</dbReference>
<protein>
    <recommendedName>
        <fullName evidence="3">Reverse transcriptase domain-containing protein</fullName>
    </recommendedName>
</protein>
<dbReference type="EMBL" id="JAVFWL010000005">
    <property type="protein sequence ID" value="KAK6755417.1"/>
    <property type="molecule type" value="Genomic_DNA"/>
</dbReference>
<gene>
    <name evidence="1" type="primary">Necator_chrV.g18822</name>
    <name evidence="1" type="ORF">RB195_014031</name>
</gene>
<evidence type="ECO:0008006" key="3">
    <source>
        <dbReference type="Google" id="ProtNLM"/>
    </source>
</evidence>
<keyword evidence="2" id="KW-1185">Reference proteome</keyword>
<sequence length="190" mass="22114">MTALRNPKATTTASRRRIEKIIHDFDFDLFESHVHLPPHHLREDGHVISQVLPSEVRRAIMSVRNHNVAGADRMKSEYLKYLPPVLINTLARLFVRYLSECKGPKKQKTSKTVLLYKKGDPHDTGNYRPICLLSVEKSWMKQSQVSKQAFKKDPTRLTTFTLFQNSSRYHESTRCRSVSIPRVEERLRLS</sequence>
<evidence type="ECO:0000313" key="1">
    <source>
        <dbReference type="EMBL" id="KAK6755417.1"/>
    </source>
</evidence>
<name>A0ABR1DYA7_NECAM</name>
<proteinExistence type="predicted"/>
<evidence type="ECO:0000313" key="2">
    <source>
        <dbReference type="Proteomes" id="UP001303046"/>
    </source>
</evidence>